<dbReference type="Pfam" id="PF00079">
    <property type="entry name" value="Serpin"/>
    <property type="match status" value="1"/>
</dbReference>
<dbReference type="AlphaFoldDB" id="A0A2N9HRI5"/>
<dbReference type="PANTHER" id="PTHR11461">
    <property type="entry name" value="SERINE PROTEASE INHIBITOR, SERPIN"/>
    <property type="match status" value="1"/>
</dbReference>
<evidence type="ECO:0000259" key="2">
    <source>
        <dbReference type="Pfam" id="PF00079"/>
    </source>
</evidence>
<dbReference type="InterPro" id="IPR036186">
    <property type="entry name" value="Serpin_sf"/>
</dbReference>
<dbReference type="GO" id="GO:0004867">
    <property type="term" value="F:serine-type endopeptidase inhibitor activity"/>
    <property type="evidence" value="ECO:0007669"/>
    <property type="project" value="InterPro"/>
</dbReference>
<dbReference type="PANTHER" id="PTHR11461:SF211">
    <property type="entry name" value="GH10112P-RELATED"/>
    <property type="match status" value="1"/>
</dbReference>
<dbReference type="Gene3D" id="3.30.497.10">
    <property type="entry name" value="Antithrombin, subunit I, domain 2"/>
    <property type="match status" value="1"/>
</dbReference>
<dbReference type="SUPFAM" id="SSF56574">
    <property type="entry name" value="Serpins"/>
    <property type="match status" value="1"/>
</dbReference>
<dbReference type="GO" id="GO:0005615">
    <property type="term" value="C:extracellular space"/>
    <property type="evidence" value="ECO:0007669"/>
    <property type="project" value="InterPro"/>
</dbReference>
<dbReference type="EMBL" id="OIVN01004001">
    <property type="protein sequence ID" value="SPD14882.1"/>
    <property type="molecule type" value="Genomic_DNA"/>
</dbReference>
<reference evidence="3" key="1">
    <citation type="submission" date="2018-02" db="EMBL/GenBank/DDBJ databases">
        <authorList>
            <person name="Cohen D.B."/>
            <person name="Kent A.D."/>
        </authorList>
    </citation>
    <scope>NUCLEOTIDE SEQUENCE</scope>
</reference>
<feature type="domain" description="Serpin" evidence="2">
    <location>
        <begin position="9"/>
        <end position="122"/>
    </location>
</feature>
<proteinExistence type="inferred from homology"/>
<dbReference type="InterPro" id="IPR023796">
    <property type="entry name" value="Serpin_dom"/>
</dbReference>
<sequence>MDLRESISNQTDVALGITKQLLLTEGKDSNLVFSPLSIHVVLSLIAAGSKGPTLDQLLSFLNSKSNDQLNSLASQLVAVVFADGSPSGGPRLSFANGVWLDKSLSLKPSFKQVVDTVYKATFGPS</sequence>
<comment type="similarity">
    <text evidence="1">Belongs to the serpin family.</text>
</comment>
<evidence type="ECO:0000256" key="1">
    <source>
        <dbReference type="ARBA" id="ARBA00009500"/>
    </source>
</evidence>
<name>A0A2N9HRI5_FAGSY</name>
<evidence type="ECO:0000313" key="3">
    <source>
        <dbReference type="EMBL" id="SPD14882.1"/>
    </source>
</evidence>
<dbReference type="InterPro" id="IPR000215">
    <property type="entry name" value="Serpin_fam"/>
</dbReference>
<gene>
    <name evidence="3" type="ORF">FSB_LOCUS42764</name>
</gene>
<protein>
    <recommendedName>
        <fullName evidence="2">Serpin domain-containing protein</fullName>
    </recommendedName>
</protein>
<dbReference type="InterPro" id="IPR042178">
    <property type="entry name" value="Serpin_sf_1"/>
</dbReference>
<organism evidence="3">
    <name type="scientific">Fagus sylvatica</name>
    <name type="common">Beechnut</name>
    <dbReference type="NCBI Taxonomy" id="28930"/>
    <lineage>
        <taxon>Eukaryota</taxon>
        <taxon>Viridiplantae</taxon>
        <taxon>Streptophyta</taxon>
        <taxon>Embryophyta</taxon>
        <taxon>Tracheophyta</taxon>
        <taxon>Spermatophyta</taxon>
        <taxon>Magnoliopsida</taxon>
        <taxon>eudicotyledons</taxon>
        <taxon>Gunneridae</taxon>
        <taxon>Pentapetalae</taxon>
        <taxon>rosids</taxon>
        <taxon>fabids</taxon>
        <taxon>Fagales</taxon>
        <taxon>Fagaceae</taxon>
        <taxon>Fagus</taxon>
    </lineage>
</organism>
<accession>A0A2N9HRI5</accession>